<dbReference type="GO" id="GO:0005737">
    <property type="term" value="C:cytoplasm"/>
    <property type="evidence" value="ECO:0007669"/>
    <property type="project" value="TreeGrafter"/>
</dbReference>
<dbReference type="GO" id="GO:0048015">
    <property type="term" value="P:phosphatidylinositol-mediated signaling"/>
    <property type="evidence" value="ECO:0007669"/>
    <property type="project" value="TreeGrafter"/>
</dbReference>
<evidence type="ECO:0000313" key="9">
    <source>
        <dbReference type="EMBL" id="ORZ34525.1"/>
    </source>
</evidence>
<evidence type="ECO:0000256" key="4">
    <source>
        <dbReference type="ARBA" id="ARBA00022679"/>
    </source>
</evidence>
<evidence type="ECO:0000256" key="5">
    <source>
        <dbReference type="ARBA" id="ARBA00022741"/>
    </source>
</evidence>
<dbReference type="GO" id="GO:0004430">
    <property type="term" value="F:1-phosphatidylinositol 4-kinase activity"/>
    <property type="evidence" value="ECO:0007669"/>
    <property type="project" value="UniProtKB-EC"/>
</dbReference>
<dbReference type="OrthoDB" id="10264149at2759"/>
<dbReference type="EC" id="2.7.1.67" evidence="3"/>
<dbReference type="InterPro" id="IPR018936">
    <property type="entry name" value="PI3/4_kinase_CS"/>
</dbReference>
<dbReference type="InterPro" id="IPR036940">
    <property type="entry name" value="PI3/4_kinase_cat_sf"/>
</dbReference>
<keyword evidence="6 9" id="KW-0418">Kinase</keyword>
<dbReference type="PANTHER" id="PTHR10048:SF15">
    <property type="entry name" value="PHOSPHATIDYLINOSITOL 4-KINASE ALPHA"/>
    <property type="match status" value="1"/>
</dbReference>
<dbReference type="InterPro" id="IPR000403">
    <property type="entry name" value="PI3/4_kinase_cat_dom"/>
</dbReference>
<keyword evidence="10" id="KW-1185">Reference proteome</keyword>
<dbReference type="GO" id="GO:0046854">
    <property type="term" value="P:phosphatidylinositol phosphate biosynthetic process"/>
    <property type="evidence" value="ECO:0007669"/>
    <property type="project" value="InterPro"/>
</dbReference>
<dbReference type="PROSITE" id="PS00916">
    <property type="entry name" value="PI3_4_KINASE_2"/>
    <property type="match status" value="1"/>
</dbReference>
<feature type="domain" description="PI3K/PI4K catalytic" evidence="8">
    <location>
        <begin position="100"/>
        <end position="377"/>
    </location>
</feature>
<dbReference type="PANTHER" id="PTHR10048">
    <property type="entry name" value="PHOSPHATIDYLINOSITOL KINASE"/>
    <property type="match status" value="1"/>
</dbReference>
<evidence type="ECO:0000256" key="3">
    <source>
        <dbReference type="ARBA" id="ARBA00012169"/>
    </source>
</evidence>
<dbReference type="PROSITE" id="PS00915">
    <property type="entry name" value="PI3_4_KINASE_1"/>
    <property type="match status" value="1"/>
</dbReference>
<protein>
    <recommendedName>
        <fullName evidence="3">1-phosphatidylinositol 4-kinase</fullName>
        <ecNumber evidence="3">2.7.1.67</ecNumber>
    </recommendedName>
</protein>
<dbReference type="FunFam" id="3.30.1010.10:FF:000014">
    <property type="entry name" value="Phosphatidylinositol 4-kinase STT4"/>
    <property type="match status" value="1"/>
</dbReference>
<dbReference type="GO" id="GO:0005524">
    <property type="term" value="F:ATP binding"/>
    <property type="evidence" value="ECO:0007669"/>
    <property type="project" value="UniProtKB-KW"/>
</dbReference>
<dbReference type="InterPro" id="IPR015433">
    <property type="entry name" value="PI3/4_kinase"/>
</dbReference>
<sequence>MKANMYRDEAGNEPDSLQPLFDEIIDKIIKSFSSADESFYQREFEFFNKITSISGKLKPYIKRSKPEKKKKIDEELAQIKVDVGCYLPSNPESTVIDIDYLSGRPLQSHAKAPFLATFKIERTTLVPPFRKEQVWQSAIFKVGDDCRQDVLALQLIALFKSVFASAHLDLYLFPYRVVATAPGCGVIEVIPNSTSRDMIGREKINSMFEYFVAKFGSPHTDAYRRAQRNFITSVAGYSVILYLLQIKDRHNGNIMLDSDGHLIHIDFGFILDISPGGVNFESSPFKLTTEMLQVIGQAGSDTFRDFVRCVVQAFLAIRPYADAIINLVQLMSESGLPCFKGEPTLRKLRARFVLEKSEREAARFMMDRIADSYENKRTVLYDQFQKQTNGIPY</sequence>
<dbReference type="FunFam" id="1.10.1070.11:FF:000012">
    <property type="entry name" value="Phosphatidylinositol 4-kinase alpha 1"/>
    <property type="match status" value="1"/>
</dbReference>
<evidence type="ECO:0000256" key="1">
    <source>
        <dbReference type="ARBA" id="ARBA00001686"/>
    </source>
</evidence>
<evidence type="ECO:0000256" key="2">
    <source>
        <dbReference type="ARBA" id="ARBA00006209"/>
    </source>
</evidence>
<accession>A0A1Y2HIZ9</accession>
<dbReference type="GO" id="GO:0005886">
    <property type="term" value="C:plasma membrane"/>
    <property type="evidence" value="ECO:0007669"/>
    <property type="project" value="TreeGrafter"/>
</dbReference>
<evidence type="ECO:0000313" key="10">
    <source>
        <dbReference type="Proteomes" id="UP000193411"/>
    </source>
</evidence>
<keyword evidence="5" id="KW-0547">Nucleotide-binding</keyword>
<keyword evidence="4" id="KW-0808">Transferase</keyword>
<name>A0A1Y2HIZ9_9FUNG</name>
<dbReference type="InterPro" id="IPR011009">
    <property type="entry name" value="Kinase-like_dom_sf"/>
</dbReference>
<dbReference type="CDD" id="cd05167">
    <property type="entry name" value="PI4Kc_III_alpha"/>
    <property type="match status" value="1"/>
</dbReference>
<keyword evidence="7" id="KW-0067">ATP-binding</keyword>
<gene>
    <name evidence="9" type="ORF">BCR44DRAFT_1435892</name>
</gene>
<dbReference type="PROSITE" id="PS50290">
    <property type="entry name" value="PI3_4_KINASE_3"/>
    <property type="match status" value="1"/>
</dbReference>
<comment type="similarity">
    <text evidence="2">Belongs to the PI3/PI4-kinase family. Type III PI4K subfamily.</text>
</comment>
<dbReference type="Proteomes" id="UP000193411">
    <property type="component" value="Unassembled WGS sequence"/>
</dbReference>
<evidence type="ECO:0000256" key="7">
    <source>
        <dbReference type="ARBA" id="ARBA00022840"/>
    </source>
</evidence>
<organism evidence="9 10">
    <name type="scientific">Catenaria anguillulae PL171</name>
    <dbReference type="NCBI Taxonomy" id="765915"/>
    <lineage>
        <taxon>Eukaryota</taxon>
        <taxon>Fungi</taxon>
        <taxon>Fungi incertae sedis</taxon>
        <taxon>Blastocladiomycota</taxon>
        <taxon>Blastocladiomycetes</taxon>
        <taxon>Blastocladiales</taxon>
        <taxon>Catenariaceae</taxon>
        <taxon>Catenaria</taxon>
    </lineage>
</organism>
<dbReference type="SUPFAM" id="SSF56112">
    <property type="entry name" value="Protein kinase-like (PK-like)"/>
    <property type="match status" value="1"/>
</dbReference>
<dbReference type="STRING" id="765915.A0A1Y2HIZ9"/>
<comment type="catalytic activity">
    <reaction evidence="1">
        <text>a 1,2-diacyl-sn-glycero-3-phospho-(1D-myo-inositol) + ATP = a 1,2-diacyl-sn-glycero-3-phospho-(1D-myo-inositol 4-phosphate) + ADP + H(+)</text>
        <dbReference type="Rhea" id="RHEA:19877"/>
        <dbReference type="ChEBI" id="CHEBI:15378"/>
        <dbReference type="ChEBI" id="CHEBI:30616"/>
        <dbReference type="ChEBI" id="CHEBI:57880"/>
        <dbReference type="ChEBI" id="CHEBI:58178"/>
        <dbReference type="ChEBI" id="CHEBI:456216"/>
        <dbReference type="EC" id="2.7.1.67"/>
    </reaction>
</comment>
<dbReference type="AlphaFoldDB" id="A0A1Y2HIZ9"/>
<dbReference type="EMBL" id="MCFL01000027">
    <property type="protein sequence ID" value="ORZ34525.1"/>
    <property type="molecule type" value="Genomic_DNA"/>
</dbReference>
<comment type="caution">
    <text evidence="9">The sequence shown here is derived from an EMBL/GenBank/DDBJ whole genome shotgun (WGS) entry which is preliminary data.</text>
</comment>
<evidence type="ECO:0000259" key="8">
    <source>
        <dbReference type="PROSITE" id="PS50290"/>
    </source>
</evidence>
<dbReference type="SMART" id="SM00146">
    <property type="entry name" value="PI3Kc"/>
    <property type="match status" value="1"/>
</dbReference>
<dbReference type="Gene3D" id="1.10.1070.11">
    <property type="entry name" value="Phosphatidylinositol 3-/4-kinase, catalytic domain"/>
    <property type="match status" value="1"/>
</dbReference>
<evidence type="ECO:0000256" key="6">
    <source>
        <dbReference type="ARBA" id="ARBA00022777"/>
    </source>
</evidence>
<reference evidence="9 10" key="1">
    <citation type="submission" date="2016-07" db="EMBL/GenBank/DDBJ databases">
        <title>Pervasive Adenine N6-methylation of Active Genes in Fungi.</title>
        <authorList>
            <consortium name="DOE Joint Genome Institute"/>
            <person name="Mondo S.J."/>
            <person name="Dannebaum R.O."/>
            <person name="Kuo R.C."/>
            <person name="Labutti K."/>
            <person name="Haridas S."/>
            <person name="Kuo A."/>
            <person name="Salamov A."/>
            <person name="Ahrendt S.R."/>
            <person name="Lipzen A."/>
            <person name="Sullivan W."/>
            <person name="Andreopoulos W.B."/>
            <person name="Clum A."/>
            <person name="Lindquist E."/>
            <person name="Daum C."/>
            <person name="Ramamoorthy G.K."/>
            <person name="Gryganskyi A."/>
            <person name="Culley D."/>
            <person name="Magnuson J.K."/>
            <person name="James T.Y."/>
            <person name="O'Malley M.A."/>
            <person name="Stajich J.E."/>
            <person name="Spatafora J.W."/>
            <person name="Visel A."/>
            <person name="Grigoriev I.V."/>
        </authorList>
    </citation>
    <scope>NUCLEOTIDE SEQUENCE [LARGE SCALE GENOMIC DNA]</scope>
    <source>
        <strain evidence="9 10">PL171</strain>
    </source>
</reference>
<dbReference type="Gene3D" id="3.30.1010.10">
    <property type="entry name" value="Phosphatidylinositol 3-kinase Catalytic Subunit, Chain A, domain 4"/>
    <property type="match status" value="1"/>
</dbReference>
<proteinExistence type="inferred from homology"/>
<dbReference type="Pfam" id="PF00454">
    <property type="entry name" value="PI3_PI4_kinase"/>
    <property type="match status" value="1"/>
</dbReference>